<dbReference type="Proteomes" id="UP001596443">
    <property type="component" value="Unassembled WGS sequence"/>
</dbReference>
<dbReference type="InterPro" id="IPR007362">
    <property type="entry name" value="DUF429"/>
</dbReference>
<feature type="compositionally biased region" description="Low complexity" evidence="1">
    <location>
        <begin position="245"/>
        <end position="255"/>
    </location>
</feature>
<keyword evidence="3" id="KW-1185">Reference proteome</keyword>
<comment type="caution">
    <text evidence="2">The sequence shown here is derived from an EMBL/GenBank/DDBJ whole genome shotgun (WGS) entry which is preliminary data.</text>
</comment>
<gene>
    <name evidence="2" type="ORF">ACFQFD_17450</name>
</gene>
<feature type="compositionally biased region" description="Basic residues" evidence="1">
    <location>
        <begin position="125"/>
        <end position="152"/>
    </location>
</feature>
<accession>A0ABD5TEK4</accession>
<evidence type="ECO:0000313" key="3">
    <source>
        <dbReference type="Proteomes" id="UP001596443"/>
    </source>
</evidence>
<dbReference type="Pfam" id="PF04250">
    <property type="entry name" value="DUF429"/>
    <property type="match status" value="1"/>
</dbReference>
<dbReference type="AlphaFoldDB" id="A0ABD5TEK4"/>
<feature type="compositionally biased region" description="Basic and acidic residues" evidence="1">
    <location>
        <begin position="219"/>
        <end position="229"/>
    </location>
</feature>
<feature type="compositionally biased region" description="Basic and acidic residues" evidence="1">
    <location>
        <begin position="161"/>
        <end position="175"/>
    </location>
</feature>
<feature type="region of interest" description="Disordered" evidence="1">
    <location>
        <begin position="67"/>
        <end position="265"/>
    </location>
</feature>
<dbReference type="GeneID" id="81210860"/>
<protein>
    <submittedName>
        <fullName evidence="2">DUF429 domain-containing protein</fullName>
    </submittedName>
</protein>
<organism evidence="2 3">
    <name type="scientific">Halobaculum halobium</name>
    <dbReference type="NCBI Taxonomy" id="3032281"/>
    <lineage>
        <taxon>Archaea</taxon>
        <taxon>Methanobacteriati</taxon>
        <taxon>Methanobacteriota</taxon>
        <taxon>Stenosarchaea group</taxon>
        <taxon>Halobacteria</taxon>
        <taxon>Halobacteriales</taxon>
        <taxon>Haloferacaceae</taxon>
        <taxon>Halobaculum</taxon>
    </lineage>
</organism>
<evidence type="ECO:0000256" key="1">
    <source>
        <dbReference type="SAM" id="MobiDB-lite"/>
    </source>
</evidence>
<proteinExistence type="predicted"/>
<dbReference type="EMBL" id="JBHSWX010000012">
    <property type="protein sequence ID" value="MFC6787721.1"/>
    <property type="molecule type" value="Genomic_DNA"/>
</dbReference>
<feature type="compositionally biased region" description="Basic residues" evidence="1">
    <location>
        <begin position="176"/>
        <end position="185"/>
    </location>
</feature>
<evidence type="ECO:0000313" key="2">
    <source>
        <dbReference type="EMBL" id="MFC6787721.1"/>
    </source>
</evidence>
<feature type="compositionally biased region" description="Basic residues" evidence="1">
    <location>
        <begin position="83"/>
        <end position="115"/>
    </location>
</feature>
<sequence length="367" mass="41403">MILEHVEFAVGAGAFDLLRGGHARDLDRTRHKRRGAGGEFRYRGSVERSRGPSDAVAIRRRFGRRAPLKTCVSDHSPGDGVRRRPQRRRQTRRRRHLGRPLRPRRRRPRRRRVSLRRGVPGHRFDRPRRRAPAARRPPGRRRRPRGRGRRRPLQPSRVGARRPDLARVRRGDARRVGRPRRRRRPSGPVRRGAGGGRSRGRTAPPARDRRGPRWTGPRRVPDQDPDVLRHLRAPAAADPTRGRVRPASAAPAAVAGDRRASEVDAPRPPRLAVLETYPAAVFDRLDGGDRTGYKNHQRRHVAARRRNVAALVDAGVRFADDVARDCAVATDDALDAVAAAFAAAENYADALDPNSSERDRKEARIYA</sequence>
<name>A0ABD5TEK4_9EURY</name>
<feature type="compositionally biased region" description="Basic and acidic residues" evidence="1">
    <location>
        <begin position="256"/>
        <end position="265"/>
    </location>
</feature>
<dbReference type="RefSeq" id="WP_390215450.1">
    <property type="nucleotide sequence ID" value="NZ_CP126158.1"/>
</dbReference>
<reference evidence="2 3" key="1">
    <citation type="journal article" date="2019" name="Int. J. Syst. Evol. Microbiol.">
        <title>The Global Catalogue of Microorganisms (GCM) 10K type strain sequencing project: providing services to taxonomists for standard genome sequencing and annotation.</title>
        <authorList>
            <consortium name="The Broad Institute Genomics Platform"/>
            <consortium name="The Broad Institute Genome Sequencing Center for Infectious Disease"/>
            <person name="Wu L."/>
            <person name="Ma J."/>
        </authorList>
    </citation>
    <scope>NUCLEOTIDE SEQUENCE [LARGE SCALE GENOMIC DNA]</scope>
    <source>
        <strain evidence="2 3">SYNS20</strain>
    </source>
</reference>